<reference evidence="2 3" key="1">
    <citation type="submission" date="2014-04" db="EMBL/GenBank/DDBJ databases">
        <title>The Genome Sequence of Mycobacterium tuberculosis TKK-01-0051.</title>
        <authorList>
            <consortium name="The Broad Institute Genomics Platform"/>
            <consortium name="The Broad Institute Genome Sequencing Center for Infectious Disease"/>
            <person name="Earl A.M."/>
            <person name="Cohen K."/>
            <person name="Pym A."/>
            <person name="Bishai W."/>
            <person name="Maharaj K."/>
            <person name="Desjardins C."/>
            <person name="Abeel T."/>
            <person name="Young S."/>
            <person name="Zeng Q."/>
            <person name="Gargeya S."/>
            <person name="Abouelleil A."/>
            <person name="Alvarado L."/>
            <person name="Chapman S.B."/>
            <person name="Gainer-Dewar J."/>
            <person name="Goldberg J."/>
            <person name="Griggs A."/>
            <person name="Gujja S."/>
            <person name="Hansen M."/>
            <person name="Howarth C."/>
            <person name="Imamovic A."/>
            <person name="Larimer J."/>
            <person name="Murphy C."/>
            <person name="Naylor J."/>
            <person name="Pearson M."/>
            <person name="Poon T.W."/>
            <person name="Priest M."/>
            <person name="Roberts A."/>
            <person name="Saif S."/>
            <person name="Shea T."/>
            <person name="Sykes S."/>
            <person name="Wortman J."/>
            <person name="Nusbaum C."/>
            <person name="Birren B."/>
        </authorList>
    </citation>
    <scope>NUCLEOTIDE SEQUENCE [LARGE SCALE GENOMIC DNA]</scope>
    <source>
        <strain evidence="2 3">TKK-01-0051</strain>
    </source>
</reference>
<organism evidence="2 3">
    <name type="scientific">Mycobacterium [tuberculosis] TKK-01-0051</name>
    <dbReference type="NCBI Taxonomy" id="1324261"/>
    <lineage>
        <taxon>Bacteria</taxon>
        <taxon>Bacillati</taxon>
        <taxon>Actinomycetota</taxon>
        <taxon>Actinomycetes</taxon>
        <taxon>Mycobacteriales</taxon>
        <taxon>Mycobacteriaceae</taxon>
        <taxon>Mycobacterium</taxon>
        <taxon>Mycobacterium avium complex (MAC)</taxon>
    </lineage>
</organism>
<evidence type="ECO:0008006" key="4">
    <source>
        <dbReference type="Google" id="ProtNLM"/>
    </source>
</evidence>
<dbReference type="HOGENOM" id="CLU_1832974_0_0_11"/>
<dbReference type="Proteomes" id="UP000025947">
    <property type="component" value="Unassembled WGS sequence"/>
</dbReference>
<keyword evidence="1" id="KW-0732">Signal</keyword>
<comment type="caution">
    <text evidence="2">The sequence shown here is derived from an EMBL/GenBank/DDBJ whole genome shotgun (WGS) entry which is preliminary data.</text>
</comment>
<evidence type="ECO:0000313" key="2">
    <source>
        <dbReference type="EMBL" id="KBZ68126.1"/>
    </source>
</evidence>
<dbReference type="RefSeq" id="WP_158672623.1">
    <property type="nucleotide sequence ID" value="NZ_KK328284.1"/>
</dbReference>
<name>A0A051UHQ4_9MYCO</name>
<sequence length="141" mass="14694">MAFARGFATSAVFAGLAVCTAAAAWADAPTMNGNYTETATTPSGKTFNTSWTVNSCGDGCVYIKAGVGGSQARLVDGQWVLDTMDNVTCSDGAYILYATSSHLTWDPSTLAGTAEHTYLIPACGHPAGYSYTDQIQIKQSS</sequence>
<proteinExistence type="predicted"/>
<protein>
    <recommendedName>
        <fullName evidence="4">Secreted protein</fullName>
    </recommendedName>
</protein>
<feature type="chain" id="PRO_5001570237" description="Secreted protein" evidence="1">
    <location>
        <begin position="27"/>
        <end position="141"/>
    </location>
</feature>
<accession>A0A051UHQ4</accession>
<keyword evidence="3" id="KW-1185">Reference proteome</keyword>
<dbReference type="EMBL" id="JLXW01000002">
    <property type="protein sequence ID" value="KBZ68126.1"/>
    <property type="molecule type" value="Genomic_DNA"/>
</dbReference>
<gene>
    <name evidence="2" type="ORF">K875_00671</name>
</gene>
<evidence type="ECO:0000313" key="3">
    <source>
        <dbReference type="Proteomes" id="UP000025947"/>
    </source>
</evidence>
<dbReference type="PATRIC" id="fig|1324261.3.peg.683"/>
<feature type="signal peptide" evidence="1">
    <location>
        <begin position="1"/>
        <end position="26"/>
    </location>
</feature>
<evidence type="ECO:0000256" key="1">
    <source>
        <dbReference type="SAM" id="SignalP"/>
    </source>
</evidence>
<dbReference type="AlphaFoldDB" id="A0A051UHQ4"/>